<organism evidence="2 3">
    <name type="scientific">Luteolibacter luteus</name>
    <dbReference type="NCBI Taxonomy" id="2728835"/>
    <lineage>
        <taxon>Bacteria</taxon>
        <taxon>Pseudomonadati</taxon>
        <taxon>Verrucomicrobiota</taxon>
        <taxon>Verrucomicrobiia</taxon>
        <taxon>Verrucomicrobiales</taxon>
        <taxon>Verrucomicrobiaceae</taxon>
        <taxon>Luteolibacter</taxon>
    </lineage>
</organism>
<gene>
    <name evidence="2" type="ORF">HHL09_04840</name>
</gene>
<dbReference type="InterPro" id="IPR036388">
    <property type="entry name" value="WH-like_DNA-bd_sf"/>
</dbReference>
<dbReference type="KEGG" id="luo:HHL09_04840"/>
<dbReference type="AlphaFoldDB" id="A0A858REY4"/>
<dbReference type="NCBIfam" id="TIGR02937">
    <property type="entry name" value="sigma70-ECF"/>
    <property type="match status" value="1"/>
</dbReference>
<proteinExistence type="predicted"/>
<dbReference type="GO" id="GO:0003700">
    <property type="term" value="F:DNA-binding transcription factor activity"/>
    <property type="evidence" value="ECO:0007669"/>
    <property type="project" value="InterPro"/>
</dbReference>
<dbReference type="SUPFAM" id="SSF88659">
    <property type="entry name" value="Sigma3 and sigma4 domains of RNA polymerase sigma factors"/>
    <property type="match status" value="1"/>
</dbReference>
<feature type="domain" description="RNA polymerase sigma-70 ECF-like HTH" evidence="1">
    <location>
        <begin position="19"/>
        <end position="174"/>
    </location>
</feature>
<name>A0A858REY4_9BACT</name>
<dbReference type="Proteomes" id="UP000501812">
    <property type="component" value="Chromosome"/>
</dbReference>
<evidence type="ECO:0000259" key="1">
    <source>
        <dbReference type="Pfam" id="PF07638"/>
    </source>
</evidence>
<dbReference type="InterPro" id="IPR011517">
    <property type="entry name" value="RNA_pol_sigma70_ECF-like"/>
</dbReference>
<evidence type="ECO:0000313" key="2">
    <source>
        <dbReference type="EMBL" id="QJE95124.1"/>
    </source>
</evidence>
<dbReference type="InterPro" id="IPR013324">
    <property type="entry name" value="RNA_pol_sigma_r3/r4-like"/>
</dbReference>
<protein>
    <submittedName>
        <fullName evidence="2">Sigma-70 family RNA polymerase sigma factor</fullName>
    </submittedName>
</protein>
<dbReference type="NCBIfam" id="TIGR02999">
    <property type="entry name" value="Sig-70_X6"/>
    <property type="match status" value="1"/>
</dbReference>
<dbReference type="InterPro" id="IPR014284">
    <property type="entry name" value="RNA_pol_sigma-70_dom"/>
</dbReference>
<dbReference type="EMBL" id="CP051774">
    <property type="protein sequence ID" value="QJE95124.1"/>
    <property type="molecule type" value="Genomic_DNA"/>
</dbReference>
<keyword evidence="3" id="KW-1185">Reference proteome</keyword>
<dbReference type="Pfam" id="PF07638">
    <property type="entry name" value="Sigma70_ECF"/>
    <property type="match status" value="1"/>
</dbReference>
<dbReference type="Gene3D" id="1.10.10.10">
    <property type="entry name" value="Winged helix-like DNA-binding domain superfamily/Winged helix DNA-binding domain"/>
    <property type="match status" value="1"/>
</dbReference>
<dbReference type="RefSeq" id="WP_169453345.1">
    <property type="nucleotide sequence ID" value="NZ_CP051774.1"/>
</dbReference>
<sequence length="183" mass="20858">MGTTTGCPELRADDFCFSSAELLPVVYDELRRLAAFRLDRQSASKTLQPTALVHEAWIRLSEGNGKIWQSKEHFFNAAAQSMRRILVDRVRAQSRLKRTPVQGSLEDGVFEDDSHILLIHDCLTKLEKIDPSSAKVVLLKFYGGLSSEEISQMTGRSMRSVERQWMFAKAKLYRLIQEDHDGQ</sequence>
<evidence type="ECO:0000313" key="3">
    <source>
        <dbReference type="Proteomes" id="UP000501812"/>
    </source>
</evidence>
<dbReference type="GO" id="GO:0006352">
    <property type="term" value="P:DNA-templated transcription initiation"/>
    <property type="evidence" value="ECO:0007669"/>
    <property type="project" value="InterPro"/>
</dbReference>
<reference evidence="2 3" key="1">
    <citation type="submission" date="2020-04" db="EMBL/GenBank/DDBJ databases">
        <title>Luteolibacter sp. G-1-1-1 isolated from soil.</title>
        <authorList>
            <person name="Dahal R.H."/>
        </authorList>
    </citation>
    <scope>NUCLEOTIDE SEQUENCE [LARGE SCALE GENOMIC DNA]</scope>
    <source>
        <strain evidence="2 3">G-1-1-1</strain>
    </source>
</reference>
<accession>A0A858REY4</accession>
<dbReference type="InterPro" id="IPR053812">
    <property type="entry name" value="HTH_Sigma70_ECF-like"/>
</dbReference>